<accession>A0ABR3V895</accession>
<evidence type="ECO:0000256" key="2">
    <source>
        <dbReference type="SAM" id="Phobius"/>
    </source>
</evidence>
<dbReference type="EMBL" id="JAZGSY010000247">
    <property type="protein sequence ID" value="KAL1837979.1"/>
    <property type="molecule type" value="Genomic_DNA"/>
</dbReference>
<feature type="region of interest" description="Disordered" evidence="1">
    <location>
        <begin position="678"/>
        <end position="706"/>
    </location>
</feature>
<keyword evidence="2" id="KW-1133">Transmembrane helix</keyword>
<feature type="transmembrane region" description="Helical" evidence="2">
    <location>
        <begin position="729"/>
        <end position="750"/>
    </location>
</feature>
<keyword evidence="2" id="KW-0472">Membrane</keyword>
<keyword evidence="2" id="KW-0812">Transmembrane</keyword>
<protein>
    <submittedName>
        <fullName evidence="3">Uncharacterized protein</fullName>
    </submittedName>
</protein>
<reference evidence="3 4" key="1">
    <citation type="journal article" date="2024" name="Commun. Biol.">
        <title>Comparative genomic analysis of thermophilic fungi reveals convergent evolutionary adaptations and gene losses.</title>
        <authorList>
            <person name="Steindorff A.S."/>
            <person name="Aguilar-Pontes M.V."/>
            <person name="Robinson A.J."/>
            <person name="Andreopoulos B."/>
            <person name="LaButti K."/>
            <person name="Kuo A."/>
            <person name="Mondo S."/>
            <person name="Riley R."/>
            <person name="Otillar R."/>
            <person name="Haridas S."/>
            <person name="Lipzen A."/>
            <person name="Grimwood J."/>
            <person name="Schmutz J."/>
            <person name="Clum A."/>
            <person name="Reid I.D."/>
            <person name="Moisan M.C."/>
            <person name="Butler G."/>
            <person name="Nguyen T.T.M."/>
            <person name="Dewar K."/>
            <person name="Conant G."/>
            <person name="Drula E."/>
            <person name="Henrissat B."/>
            <person name="Hansel C."/>
            <person name="Singer S."/>
            <person name="Hutchinson M.I."/>
            <person name="de Vries R.P."/>
            <person name="Natvig D.O."/>
            <person name="Powell A.J."/>
            <person name="Tsang A."/>
            <person name="Grigoriev I.V."/>
        </authorList>
    </citation>
    <scope>NUCLEOTIDE SEQUENCE [LARGE SCALE GENOMIC DNA]</scope>
    <source>
        <strain evidence="3 4">CBS 620.91</strain>
    </source>
</reference>
<name>A0ABR3V895_HUMIN</name>
<evidence type="ECO:0000256" key="1">
    <source>
        <dbReference type="SAM" id="MobiDB-lite"/>
    </source>
</evidence>
<keyword evidence="4" id="KW-1185">Reference proteome</keyword>
<feature type="transmembrane region" description="Helical" evidence="2">
    <location>
        <begin position="79"/>
        <end position="102"/>
    </location>
</feature>
<gene>
    <name evidence="3" type="ORF">VTJ49DRAFT_3168</name>
</gene>
<feature type="transmembrane region" description="Helical" evidence="2">
    <location>
        <begin position="12"/>
        <end position="37"/>
    </location>
</feature>
<comment type="caution">
    <text evidence="3">The sequence shown here is derived from an EMBL/GenBank/DDBJ whole genome shotgun (WGS) entry which is preliminary data.</text>
</comment>
<evidence type="ECO:0000313" key="4">
    <source>
        <dbReference type="Proteomes" id="UP001583172"/>
    </source>
</evidence>
<organism evidence="3 4">
    <name type="scientific">Humicola insolens</name>
    <name type="common">Soft-rot fungus</name>
    <dbReference type="NCBI Taxonomy" id="85995"/>
    <lineage>
        <taxon>Eukaryota</taxon>
        <taxon>Fungi</taxon>
        <taxon>Dikarya</taxon>
        <taxon>Ascomycota</taxon>
        <taxon>Pezizomycotina</taxon>
        <taxon>Sordariomycetes</taxon>
        <taxon>Sordariomycetidae</taxon>
        <taxon>Sordariales</taxon>
        <taxon>Chaetomiaceae</taxon>
        <taxon>Mycothermus</taxon>
    </lineage>
</organism>
<dbReference type="Proteomes" id="UP001583172">
    <property type="component" value="Unassembled WGS sequence"/>
</dbReference>
<proteinExistence type="predicted"/>
<sequence length="833" mass="89593">MMVDLSVGQVSGLIAAGVFLVQTILSLAFPAALVSIITPSQSAATWSVLGRALHASPWPTLLQTDSAARRGVRGRVSNGLLLQTITVSLVSIAAIVTPLGLYQVVEPAPGTELVRFAYVQDATPFGFGTPARVGGRRFTRSCGDEVCPGSWVNRTCVRQVLLENCTGVVYGREIPRVWYEGFTEGARRFGESVASIFDVQWRVQVNVSDGFGEYGWYLRSEYRQTGILVLERGLQLVDGLVVDAKGGGGIGFRNHTAPVPPGLEHGATWKEDILFVEPEVQCVNLNVTLDFVLSQNNTSRLTPRELALTDHGGFSELVREKPDLSFDAVQGNGQGPIDLRERAWKAAWAANYLTLAYFNATDFDDDEAVIKRLDVTPGMQFKTNSSAAGVENFGQTDANTFSVEYQAIRTTLDFGEYLILPPTTPRNAASSSINPFGISKAHFHRISDICAGANLSTPANLNATLVGCGLIYGIARRTDTCAASFRASIHTVTLQHNTTTPGSGASDLSSLRAISVTPKSYHSTPSDYPLWAVEDMRSIKLSSAQPLWGIITPSSPLLSQPENTNISATTHHGPHLLLPGLLTSSSTPLLQGTGYAPARQGQNIPGVDFYIHALQAAFTIRRPGSTGYEGYADYSGATSLAAYQRWRELSSSEEGTAELVRMVWTDVAANSVVGTNGWGLGGGRDDENDDKGEVAGLSKRDGSSAATSGEDVAMVPVTVYRRQIRYRTLYMIPAVVVLALAVAVVSTWLVQTVRGQTPVAGMRVMLEATSAGRLMGGILFRSKTQELGLKRARTNEWLDEVGKRTVMVAHGHGGTIITTNGVESESSKEMVTI</sequence>
<evidence type="ECO:0000313" key="3">
    <source>
        <dbReference type="EMBL" id="KAL1837979.1"/>
    </source>
</evidence>